<evidence type="ECO:0000256" key="4">
    <source>
        <dbReference type="ARBA" id="ARBA00022825"/>
    </source>
</evidence>
<dbReference type="EMBL" id="JADBJN010000002">
    <property type="protein sequence ID" value="KAG5674606.1"/>
    <property type="molecule type" value="Genomic_DNA"/>
</dbReference>
<dbReference type="SUPFAM" id="SSF50494">
    <property type="entry name" value="Trypsin-like serine proteases"/>
    <property type="match status" value="1"/>
</dbReference>
<evidence type="ECO:0000256" key="6">
    <source>
        <dbReference type="ARBA" id="ARBA00023157"/>
    </source>
</evidence>
<dbReference type="InterPro" id="IPR001314">
    <property type="entry name" value="Peptidase_S1A"/>
</dbReference>
<dbReference type="PRINTS" id="PR00722">
    <property type="entry name" value="CHYMOTRYPSIN"/>
</dbReference>
<dbReference type="InterPro" id="IPR001254">
    <property type="entry name" value="Trypsin_dom"/>
</dbReference>
<comment type="caution">
    <text evidence="13">The sequence shown here is derived from an EMBL/GenBank/DDBJ whole genome shotgun (WGS) entry which is preliminary data.</text>
</comment>
<name>A0A9J6BZG7_POLVA</name>
<dbReference type="CDD" id="cd00190">
    <property type="entry name" value="Tryp_SPc"/>
    <property type="match status" value="1"/>
</dbReference>
<keyword evidence="6" id="KW-1015">Disulfide bond</keyword>
<sequence length="260" mass="28188">MRSLWLILIFVLSALISKCNSREARAISGRIVGGVEVDIEKIPYQVSLLYYDSLACGASILSCKFVLTAAHCFRGVLIVSSYTVRAGSSTFFEGGSIHDVSKIDIHPQYNRTLLDYDAAILTLRNLIKYDATRQAIQLPFLNEVIPEGTAVITSGWGLTQNFNESSYVLRMVELKVTNQAQCNIIFLGDGGITTRMLCAGADGKDSCEGDSGGPLQHAVSKKLVGIVSFGQSGGCAQKGIPGVYTRVAAIRTWIREIVEI</sequence>
<proteinExistence type="inferred from homology"/>
<dbReference type="GO" id="GO:0004252">
    <property type="term" value="F:serine-type endopeptidase activity"/>
    <property type="evidence" value="ECO:0007669"/>
    <property type="project" value="UniProtKB-EC"/>
</dbReference>
<dbReference type="InterPro" id="IPR050430">
    <property type="entry name" value="Peptidase_S1"/>
</dbReference>
<dbReference type="PROSITE" id="PS00135">
    <property type="entry name" value="TRYPSIN_SER"/>
    <property type="match status" value="1"/>
</dbReference>
<comment type="catalytic activity">
    <reaction evidence="8">
        <text>Preferential cleavage: Arg-|-Xaa, Lys-|-Xaa.</text>
        <dbReference type="EC" id="3.4.21.4"/>
    </reaction>
</comment>
<dbReference type="Pfam" id="PF00089">
    <property type="entry name" value="Trypsin"/>
    <property type="match status" value="1"/>
</dbReference>
<evidence type="ECO:0000256" key="11">
    <source>
        <dbReference type="SAM" id="SignalP"/>
    </source>
</evidence>
<dbReference type="PANTHER" id="PTHR24276:SF97">
    <property type="entry name" value="GH13245P2-RELATED"/>
    <property type="match status" value="1"/>
</dbReference>
<dbReference type="SMART" id="SM00020">
    <property type="entry name" value="Tryp_SPc"/>
    <property type="match status" value="1"/>
</dbReference>
<dbReference type="PROSITE" id="PS50240">
    <property type="entry name" value="TRYPSIN_DOM"/>
    <property type="match status" value="1"/>
</dbReference>
<dbReference type="InterPro" id="IPR043504">
    <property type="entry name" value="Peptidase_S1_PA_chymotrypsin"/>
</dbReference>
<evidence type="ECO:0000256" key="3">
    <source>
        <dbReference type="ARBA" id="ARBA00022801"/>
    </source>
</evidence>
<keyword evidence="5" id="KW-0865">Zymogen</keyword>
<gene>
    <name evidence="13" type="ORF">PVAND_004560</name>
</gene>
<dbReference type="Gene3D" id="2.40.10.10">
    <property type="entry name" value="Trypsin-like serine proteases"/>
    <property type="match status" value="1"/>
</dbReference>
<evidence type="ECO:0000256" key="9">
    <source>
        <dbReference type="ARBA" id="ARBA00038868"/>
    </source>
</evidence>
<evidence type="ECO:0000259" key="12">
    <source>
        <dbReference type="PROSITE" id="PS50240"/>
    </source>
</evidence>
<keyword evidence="3 10" id="KW-0378">Hydrolase</keyword>
<protein>
    <recommendedName>
        <fullName evidence="9">trypsin</fullName>
        <ecNumber evidence="9">3.4.21.4</ecNumber>
    </recommendedName>
</protein>
<evidence type="ECO:0000256" key="5">
    <source>
        <dbReference type="ARBA" id="ARBA00023145"/>
    </source>
</evidence>
<dbReference type="InterPro" id="IPR033116">
    <property type="entry name" value="TRYPSIN_SER"/>
</dbReference>
<dbReference type="AlphaFoldDB" id="A0A9J6BZG7"/>
<feature type="signal peptide" evidence="11">
    <location>
        <begin position="1"/>
        <end position="21"/>
    </location>
</feature>
<dbReference type="OrthoDB" id="10059102at2759"/>
<organism evidence="13 14">
    <name type="scientific">Polypedilum vanderplanki</name>
    <name type="common">Sleeping chironomid midge</name>
    <dbReference type="NCBI Taxonomy" id="319348"/>
    <lineage>
        <taxon>Eukaryota</taxon>
        <taxon>Metazoa</taxon>
        <taxon>Ecdysozoa</taxon>
        <taxon>Arthropoda</taxon>
        <taxon>Hexapoda</taxon>
        <taxon>Insecta</taxon>
        <taxon>Pterygota</taxon>
        <taxon>Neoptera</taxon>
        <taxon>Endopterygota</taxon>
        <taxon>Diptera</taxon>
        <taxon>Nematocera</taxon>
        <taxon>Chironomoidea</taxon>
        <taxon>Chironomidae</taxon>
        <taxon>Chironominae</taxon>
        <taxon>Polypedilum</taxon>
        <taxon>Polypedilum</taxon>
    </lineage>
</organism>
<dbReference type="EC" id="3.4.21.4" evidence="9"/>
<evidence type="ECO:0000256" key="7">
    <source>
        <dbReference type="ARBA" id="ARBA00024195"/>
    </source>
</evidence>
<dbReference type="FunFam" id="2.40.10.10:FF:000034">
    <property type="entry name" value="Eupolytin"/>
    <property type="match status" value="1"/>
</dbReference>
<dbReference type="InterPro" id="IPR009003">
    <property type="entry name" value="Peptidase_S1_PA"/>
</dbReference>
<keyword evidence="14" id="KW-1185">Reference proteome</keyword>
<evidence type="ECO:0000256" key="10">
    <source>
        <dbReference type="RuleBase" id="RU363034"/>
    </source>
</evidence>
<keyword evidence="2" id="KW-0222">Digestion</keyword>
<evidence type="ECO:0000256" key="1">
    <source>
        <dbReference type="ARBA" id="ARBA00022670"/>
    </source>
</evidence>
<feature type="domain" description="Peptidase S1" evidence="12">
    <location>
        <begin position="31"/>
        <end position="259"/>
    </location>
</feature>
<evidence type="ECO:0000313" key="13">
    <source>
        <dbReference type="EMBL" id="KAG5674606.1"/>
    </source>
</evidence>
<comment type="similarity">
    <text evidence="7">Belongs to the peptidase S1 family. CLIP subfamily.</text>
</comment>
<feature type="chain" id="PRO_5039907190" description="trypsin" evidence="11">
    <location>
        <begin position="22"/>
        <end position="260"/>
    </location>
</feature>
<evidence type="ECO:0000256" key="2">
    <source>
        <dbReference type="ARBA" id="ARBA00022757"/>
    </source>
</evidence>
<keyword evidence="1 10" id="KW-0645">Protease</keyword>
<dbReference type="GO" id="GO:0007586">
    <property type="term" value="P:digestion"/>
    <property type="evidence" value="ECO:0007669"/>
    <property type="project" value="UniProtKB-KW"/>
</dbReference>
<dbReference type="InterPro" id="IPR018114">
    <property type="entry name" value="TRYPSIN_HIS"/>
</dbReference>
<dbReference type="Proteomes" id="UP001107558">
    <property type="component" value="Chromosome 2"/>
</dbReference>
<dbReference type="GO" id="GO:0006508">
    <property type="term" value="P:proteolysis"/>
    <property type="evidence" value="ECO:0007669"/>
    <property type="project" value="UniProtKB-KW"/>
</dbReference>
<evidence type="ECO:0000313" key="14">
    <source>
        <dbReference type="Proteomes" id="UP001107558"/>
    </source>
</evidence>
<reference evidence="13" key="1">
    <citation type="submission" date="2021-03" db="EMBL/GenBank/DDBJ databases">
        <title>Chromosome level genome of the anhydrobiotic midge Polypedilum vanderplanki.</title>
        <authorList>
            <person name="Yoshida Y."/>
            <person name="Kikawada T."/>
            <person name="Gusev O."/>
        </authorList>
    </citation>
    <scope>NUCLEOTIDE SEQUENCE</scope>
    <source>
        <strain evidence="13">NIAS01</strain>
        <tissue evidence="13">Whole body or cell culture</tissue>
    </source>
</reference>
<dbReference type="PANTHER" id="PTHR24276">
    <property type="entry name" value="POLYSERASE-RELATED"/>
    <property type="match status" value="1"/>
</dbReference>
<keyword evidence="4 10" id="KW-0720">Serine protease</keyword>
<keyword evidence="11" id="KW-0732">Signal</keyword>
<evidence type="ECO:0000256" key="8">
    <source>
        <dbReference type="ARBA" id="ARBA00036320"/>
    </source>
</evidence>
<dbReference type="PROSITE" id="PS00134">
    <property type="entry name" value="TRYPSIN_HIS"/>
    <property type="match status" value="1"/>
</dbReference>
<accession>A0A9J6BZG7</accession>